<feature type="region of interest" description="Disordered" evidence="2">
    <location>
        <begin position="1807"/>
        <end position="1835"/>
    </location>
</feature>
<feature type="region of interest" description="Disordered" evidence="2">
    <location>
        <begin position="402"/>
        <end position="442"/>
    </location>
</feature>
<feature type="compositionally biased region" description="Polar residues" evidence="2">
    <location>
        <begin position="2179"/>
        <end position="2188"/>
    </location>
</feature>
<feature type="region of interest" description="Disordered" evidence="2">
    <location>
        <begin position="2179"/>
        <end position="2228"/>
    </location>
</feature>
<evidence type="ECO:0000313" key="3">
    <source>
        <dbReference type="EMBL" id="KAA6390807.1"/>
    </source>
</evidence>
<feature type="compositionally biased region" description="Basic residues" evidence="2">
    <location>
        <begin position="1597"/>
        <end position="1609"/>
    </location>
</feature>
<name>A0A5J4W7H6_9EUKA</name>
<protein>
    <submittedName>
        <fullName evidence="3">Uncharacterized protein</fullName>
    </submittedName>
</protein>
<feature type="compositionally biased region" description="Polar residues" evidence="2">
    <location>
        <begin position="426"/>
        <end position="442"/>
    </location>
</feature>
<evidence type="ECO:0000313" key="4">
    <source>
        <dbReference type="Proteomes" id="UP000324800"/>
    </source>
</evidence>
<feature type="region of interest" description="Disordered" evidence="2">
    <location>
        <begin position="737"/>
        <end position="785"/>
    </location>
</feature>
<feature type="region of interest" description="Disordered" evidence="2">
    <location>
        <begin position="521"/>
        <end position="549"/>
    </location>
</feature>
<reference evidence="3 4" key="1">
    <citation type="submission" date="2019-03" db="EMBL/GenBank/DDBJ databases">
        <title>Single cell metagenomics reveals metabolic interactions within the superorganism composed of flagellate Streblomastix strix and complex community of Bacteroidetes bacteria on its surface.</title>
        <authorList>
            <person name="Treitli S.C."/>
            <person name="Kolisko M."/>
            <person name="Husnik F."/>
            <person name="Keeling P."/>
            <person name="Hampl V."/>
        </authorList>
    </citation>
    <scope>NUCLEOTIDE SEQUENCE [LARGE SCALE GENOMIC DNA]</scope>
    <source>
        <strain evidence="3">ST1C</strain>
    </source>
</reference>
<comment type="caution">
    <text evidence="3">The sequence shown here is derived from an EMBL/GenBank/DDBJ whole genome shotgun (WGS) entry which is preliminary data.</text>
</comment>
<dbReference type="EMBL" id="SNRW01003096">
    <property type="protein sequence ID" value="KAA6390807.1"/>
    <property type="molecule type" value="Genomic_DNA"/>
</dbReference>
<proteinExistence type="predicted"/>
<sequence>MEFECAAIADNLIAVGYQCIVYILVWNPPKPKITQSRSQSGSLSSGQTVSQLPAVLQPVTTLCFPFIVKSMAAATICTRSFLVVACDQTPTVFLFRLDDVKIALQTEDARKRIWAEGEKQIDSLKRQLPFLTVQRPDPSLIIQNGIINSNGNYFTPEGLRNRIQIGKGNDCTVLSSDVNISPKDRKSTSDDNGQKNLKFVEVMSGSHTYVEVQCSSRLVMTRIFDSRVFDRPIQMMLTTLSRQIRIFSPEEIEQTDGDPYVGLSPLAQTTASRAHPDEDLALRPRCYMNNEGAVLIFTGADGIIQSCIIPLSAMLDFPPEKRPKNRKPYQAEFFFPPLMTHMWINRKQMSLTEDEGIIYVYGDRASALTWSDRASKFIWTTIDCNGTIHSLVPLRVSSEDLQSQLPPTEVRDDEDEGDGAVRSVVSKPQNNRTVTNKGAQEATQPHPTLAWIGYADKTLTFGTTDKRRSLIREVKEISSLPIAVAHVPSVHAIAVLCREHSQYPHYLGFSKENVIIDQASIKSKHQDKKDRDQDSDDEQQTKSDTDINSAGVVGLGMDVSAVIGPDQQRRMAYHEIFMDYLKEKNEERREYFDLDDYSSSSPIGSPTSIVVLQNNSQDHLNIFDRDTFQLKGQFFQESISKKDHKGIPFTDIANDWVIETHSKHYKDYRPKRLAPSKYDTLKTQLCYAPRVNFCLAWPPWMSAESVLIAMKTRQIRLNKIKKSSVYVTENELKYMQDTQTQKNKETSTPEINQDLSYPRRTLSSQQIQSKSPNASSHLSPISSTGSLRSKKININTKSFDQFVKAVSNSYIIVLYDEMDMRMRIGEANLSHLNLDIDKIKDSDSLFSEQQNRIDSQPSMNSAHSIDSFLNINSCPNTTDLYNFFTMACVSIPTKVGVQKVQSYVTNSVDEIQESVEELNFDTRQLNVGKDKMQVLYKQEDLSVQQIIDQQMKMMQPADGNQDANGIAIKKDVKQIQIQPPSNDMITFGKILGIEQVKQKEPEQEFLDIMSADEYNERYTRSLLCVAGRESTVGRQRMDLLLKNRDSSTPSNKSQQLSQQLEDEETIYETMFTDIFIFEVQRMRILENARHVARDLLEKQFDINEQNNQKDNEIDDQQYFRKRPLSDEEIQKALAESSTAPHTFPVLHTSPMASVYNKMSLLNVQITLHKRIRLLGGVQGLFTYPSTLVALNGRSAFIFSIGPRNSDTEVNLHTYLYQQQQQQTDQVEPKKKTNKEVQNLMNETENQQLKQNLDSNSKIEVKNKKKDIFDSFQYCSCCSAMYNSEGEIFPTLPFHASISCVRSVCFDSGYPQHEHFIPFPKKKQYYSYNNESPAFPVRPVESYEISSPFVFNLVLAAFIIAPSPITNFSIIEGSISPQQAQIPSQLLPTNLINGLSDTRQMNAVQKITNKIPQMMYLPLNLRCAIVYAPCGYGVVDVMVNANVSLNSVMPSREGRICVYNPQDSELFVKMIERQKKLVLKPNAQIGKKTRKKKKEILNIQEQEQIYPQLKSDSSKQLVKRYIPASLQAFYKPQYEEKIEFQSLSLMPMAFVQHRCPHCGKINEFSKCSCVKHTLDGIKYTHSKTQTISQNTLLALQHGHQRSSSHHHKSKPFPLPDASQNNFQNNINDNPPMNESDLAFVSGQYMQHRQSSVIKAGAIFFSNIFLRAQGYAPSLVVDAQMLAMQSLGVIIDGEVLIYQLVPNPLHRTQYKKIQQKKKGKFNKSINKELNGIVKEDDNDPIVTLPLCFVLHVRIPVHKHVSFIMRCCTGMNSLYSGIRNNFLRRMVHNRKMLESKKFYIEEYDRMNTKRAQKRQGNYKGDDEQDLEEQSEVASDVQDANSLQAEDLESEYYLRLVDKGEKSNLHNLSLTPKGQMSNFPEIPSFMILSRQGYFARAIPNIYDYFPLKDIMLAAHILAILDMNFGDIWKHRQTELFKNYLKYQEKCFNFYVIEEAMKEWAATGIIARRPPVPMSNYLSPAYSLKGGRYFEGQTLFGISPLPVTAEWTHWKVLHYQNMKATIARLATYMRNFDQRRLITREFIRRILNEAIQNQEPSVQLSKVSTKNGYELFMKAIAAFRRIVAQPALLLQKDCTNEQIHNLHIKYKQVRIGIKQLKQQLSNTVKEKETLKEINGTNQANNVQQMDRKTEKGKEKLTEIENEIKKPQTPRSTPDKQLLISSNLYSNDNQQQSPIRVDVRQPPDSFDDSELSKELLDSSRESSSYSSHNHQDQKQDIIMSLYNTTRSQSPQLQRVQYSKALPRFSQQTKDVDWGESTGQYLNNGMGVGIQDADAKEFARHAQGAQSPRNPAQSPDLDALQSAQLLGLLSLSTGPLHTSSPQFTFTPQSPQQRVVNDNLIDQPQTPPLHRSRTPQSPFSYQITPSSSHLMLIDVREQISKAGNVPLVFQDDDEEDEDDVYEEKVIQEVDKNENAVK</sequence>
<accession>A0A5J4W7H6</accession>
<feature type="compositionally biased region" description="Basic and acidic residues" evidence="2">
    <location>
        <begin position="2204"/>
        <end position="2214"/>
    </location>
</feature>
<feature type="region of interest" description="Disordered" evidence="2">
    <location>
        <begin position="1597"/>
        <end position="1622"/>
    </location>
</feature>
<organism evidence="3 4">
    <name type="scientific">Streblomastix strix</name>
    <dbReference type="NCBI Taxonomy" id="222440"/>
    <lineage>
        <taxon>Eukaryota</taxon>
        <taxon>Metamonada</taxon>
        <taxon>Preaxostyla</taxon>
        <taxon>Oxymonadida</taxon>
        <taxon>Streblomastigidae</taxon>
        <taxon>Streblomastix</taxon>
    </lineage>
</organism>
<evidence type="ECO:0000256" key="1">
    <source>
        <dbReference type="SAM" id="Coils"/>
    </source>
</evidence>
<feature type="compositionally biased region" description="Polar residues" evidence="2">
    <location>
        <begin position="748"/>
        <end position="785"/>
    </location>
</feature>
<gene>
    <name evidence="3" type="ORF">EZS28_013666</name>
</gene>
<evidence type="ECO:0000256" key="2">
    <source>
        <dbReference type="SAM" id="MobiDB-lite"/>
    </source>
</evidence>
<feature type="coiled-coil region" evidence="1">
    <location>
        <begin position="2108"/>
        <end position="2157"/>
    </location>
</feature>
<keyword evidence="1" id="KW-0175">Coiled coil</keyword>
<dbReference type="Proteomes" id="UP000324800">
    <property type="component" value="Unassembled WGS sequence"/>
</dbReference>